<name>E3HV80_ACHXA</name>
<feature type="signal peptide" evidence="1">
    <location>
        <begin position="1"/>
        <end position="26"/>
    </location>
</feature>
<dbReference type="AlphaFoldDB" id="E3HV80"/>
<dbReference type="Proteomes" id="UP000006876">
    <property type="component" value="Chromosome"/>
</dbReference>
<keyword evidence="1" id="KW-0732">Signal</keyword>
<accession>E3HV80</accession>
<evidence type="ECO:0000313" key="3">
    <source>
        <dbReference type="Proteomes" id="UP000006876"/>
    </source>
</evidence>
<protein>
    <submittedName>
        <fullName evidence="2">Uncharacterized protein</fullName>
    </submittedName>
</protein>
<evidence type="ECO:0000313" key="2">
    <source>
        <dbReference type="EMBL" id="ADP18653.1"/>
    </source>
</evidence>
<evidence type="ECO:0000256" key="1">
    <source>
        <dbReference type="SAM" id="SignalP"/>
    </source>
</evidence>
<dbReference type="EMBL" id="CP002287">
    <property type="protein sequence ID" value="ADP18653.1"/>
    <property type="molecule type" value="Genomic_DNA"/>
</dbReference>
<feature type="chain" id="PRO_5003170829" evidence="1">
    <location>
        <begin position="27"/>
        <end position="209"/>
    </location>
</feature>
<reference evidence="2 3" key="1">
    <citation type="journal article" date="2011" name="J. Bacteriol.">
        <title>Complete genome sequence of the haloaromatic acid-degrading bacterium Achromobacter xylosoxidans A8.</title>
        <authorList>
            <person name="Strnad H."/>
            <person name="Ridl J."/>
            <person name="Paces J."/>
            <person name="Kolar M."/>
            <person name="Vlcek C."/>
            <person name="Paces V."/>
        </authorList>
    </citation>
    <scope>NUCLEOTIDE SEQUENCE [LARGE SCALE GENOMIC DNA]</scope>
    <source>
        <strain evidence="2 3">A8</strain>
    </source>
</reference>
<sequence length="209" mass="21125">MSIVHSPVPKLFLAALLATAATTAQAHPARAAYGVEVCTVTGTSGEYSVRVRNTGTAPLARAEINGVSLDSKGNAAGPLTVNLTDIPPGKYKTAVLGRPGNGAALVSIATYVSANGAETHQQDLFAGKVAHVSPGSALQYTLAPLAVRGWTVAYGTKQDPKLEAGSAVLLIYPVTLGKKRDATRPDAGRAPADVVPLASCGAAAGAKKS</sequence>
<dbReference type="STRING" id="762376.AXYL_05353"/>
<dbReference type="RefSeq" id="WP_013395956.1">
    <property type="nucleotide sequence ID" value="NC_014640.1"/>
</dbReference>
<dbReference type="PATRIC" id="fig|762376.5.peg.5354"/>
<organism evidence="2 3">
    <name type="scientific">Achromobacter xylosoxidans (strain A8)</name>
    <dbReference type="NCBI Taxonomy" id="762376"/>
    <lineage>
        <taxon>Bacteria</taxon>
        <taxon>Pseudomonadati</taxon>
        <taxon>Pseudomonadota</taxon>
        <taxon>Betaproteobacteria</taxon>
        <taxon>Burkholderiales</taxon>
        <taxon>Alcaligenaceae</taxon>
        <taxon>Achromobacter</taxon>
    </lineage>
</organism>
<gene>
    <name evidence="2" type="ordered locus">AXYL_05353</name>
</gene>
<dbReference type="KEGG" id="axy:AXYL_05353"/>
<proteinExistence type="predicted"/>
<dbReference type="HOGENOM" id="CLU_1363735_0_0_4"/>